<comment type="caution">
    <text evidence="2">The sequence shown here is derived from an EMBL/GenBank/DDBJ whole genome shotgun (WGS) entry which is preliminary data.</text>
</comment>
<name>A0A0R3JW12_CALMK</name>
<keyword evidence="3" id="KW-1185">Reference proteome</keyword>
<evidence type="ECO:0000259" key="1">
    <source>
        <dbReference type="SMART" id="SM01321"/>
    </source>
</evidence>
<dbReference type="GO" id="GO:0004803">
    <property type="term" value="F:transposase activity"/>
    <property type="evidence" value="ECO:0007669"/>
    <property type="project" value="InterPro"/>
</dbReference>
<accession>A0A0R3JW12</accession>
<dbReference type="InterPro" id="IPR036515">
    <property type="entry name" value="Transposase_17_sf"/>
</dbReference>
<dbReference type="Pfam" id="PF01797">
    <property type="entry name" value="Y1_Tnp"/>
    <property type="match status" value="1"/>
</dbReference>
<dbReference type="PANTHER" id="PTHR34322">
    <property type="entry name" value="TRANSPOSASE, Y1_TNP DOMAIN-CONTAINING"/>
    <property type="match status" value="1"/>
</dbReference>
<proteinExistence type="predicted"/>
<evidence type="ECO:0000313" key="3">
    <source>
        <dbReference type="Proteomes" id="UP000052015"/>
    </source>
</evidence>
<dbReference type="InterPro" id="IPR002686">
    <property type="entry name" value="Transposase_17"/>
</dbReference>
<dbReference type="EMBL" id="LKHP01000002">
    <property type="protein sequence ID" value="KRQ87755.1"/>
    <property type="molecule type" value="Genomic_DNA"/>
</dbReference>
<dbReference type="GO" id="GO:0043565">
    <property type="term" value="F:sequence-specific DNA binding"/>
    <property type="evidence" value="ECO:0007669"/>
    <property type="project" value="InterPro"/>
</dbReference>
<dbReference type="SUPFAM" id="SSF143422">
    <property type="entry name" value="Transposase IS200-like"/>
    <property type="match status" value="1"/>
</dbReference>
<dbReference type="Gene3D" id="3.30.70.1290">
    <property type="entry name" value="Transposase IS200-like"/>
    <property type="match status" value="1"/>
</dbReference>
<dbReference type="SUPFAM" id="SSF48295">
    <property type="entry name" value="TrpR-like"/>
    <property type="match status" value="1"/>
</dbReference>
<dbReference type="Gene3D" id="1.10.1750.10">
    <property type="match status" value="1"/>
</dbReference>
<reference evidence="2 3" key="1">
    <citation type="submission" date="2015-09" db="EMBL/GenBank/DDBJ databases">
        <title>Draft genome sequence of a Caloramator mitchellensis, a moderate thermophile from the Great Artesian Basin of Australia.</title>
        <authorList>
            <person name="Patel B.K."/>
        </authorList>
    </citation>
    <scope>NUCLEOTIDE SEQUENCE [LARGE SCALE GENOMIC DNA]</scope>
    <source>
        <strain evidence="2 3">VF08</strain>
    </source>
</reference>
<dbReference type="GO" id="GO:0006313">
    <property type="term" value="P:DNA transposition"/>
    <property type="evidence" value="ECO:0007669"/>
    <property type="project" value="InterPro"/>
</dbReference>
<sequence>MPRVARVKAYDAVYHIMSKSISEVDLFRDDNDKRAYFDIVKKYQGKYEFKIYAYCLMTNHVHLIVDSNGYDISKIMHGINLRYVQYFNKKYKRHGHLFHDRFRSIAVKDDRYLITLSAYVHNNPLAIKEYRENLEAYEFSSLGVYLGLTHDKYGVLDESFIMGLFGKNVKRAREKYFEFVNICNEKKMKKIIEFEDQPGEYRSERIILRREYSAEDIIKFMEETIGLDRKMLHMKYNRKATEYRALAVFLMRCLCGYKYKEICEVIGGVTLSRVSKLCNIGYELIMTRDEYKDLINKFLDRKII</sequence>
<dbReference type="PANTHER" id="PTHR34322:SF2">
    <property type="entry name" value="TRANSPOSASE IS200-LIKE DOMAIN-CONTAINING PROTEIN"/>
    <property type="match status" value="1"/>
</dbReference>
<evidence type="ECO:0000313" key="2">
    <source>
        <dbReference type="EMBL" id="KRQ87755.1"/>
    </source>
</evidence>
<dbReference type="Proteomes" id="UP000052015">
    <property type="component" value="Unassembled WGS sequence"/>
</dbReference>
<dbReference type="STRING" id="908809.ABG79_00560"/>
<gene>
    <name evidence="2" type="ORF">ABG79_00560</name>
</gene>
<organism evidence="2 3">
    <name type="scientific">Caloramator mitchellensis</name>
    <dbReference type="NCBI Taxonomy" id="908809"/>
    <lineage>
        <taxon>Bacteria</taxon>
        <taxon>Bacillati</taxon>
        <taxon>Bacillota</taxon>
        <taxon>Clostridia</taxon>
        <taxon>Eubacteriales</taxon>
        <taxon>Clostridiaceae</taxon>
        <taxon>Caloramator</taxon>
    </lineage>
</organism>
<dbReference type="RefSeq" id="WP_057976882.1">
    <property type="nucleotide sequence ID" value="NZ_LKHP01000002.1"/>
</dbReference>
<dbReference type="InterPro" id="IPR010921">
    <property type="entry name" value="Trp_repressor/repl_initiator"/>
</dbReference>
<feature type="domain" description="Transposase IS200-like" evidence="1">
    <location>
        <begin position="9"/>
        <end position="123"/>
    </location>
</feature>
<dbReference type="SMART" id="SM01321">
    <property type="entry name" value="Y1_Tnp"/>
    <property type="match status" value="1"/>
</dbReference>
<dbReference type="OrthoDB" id="9788881at2"/>
<dbReference type="AlphaFoldDB" id="A0A0R3JW12"/>
<protein>
    <submittedName>
        <fullName evidence="2">Transposase IS200 like protein</fullName>
    </submittedName>
</protein>